<dbReference type="InterPro" id="IPR027417">
    <property type="entry name" value="P-loop_NTPase"/>
</dbReference>
<dbReference type="EMBL" id="JAUQOM010000002">
    <property type="protein sequence ID" value="MDO7835085.1"/>
    <property type="molecule type" value="Genomic_DNA"/>
</dbReference>
<dbReference type="RefSeq" id="WP_304535536.1">
    <property type="nucleotide sequence ID" value="NZ_JAUQOM010000002.1"/>
</dbReference>
<dbReference type="PROSITE" id="PS51194">
    <property type="entry name" value="HELICASE_CTER"/>
    <property type="match status" value="1"/>
</dbReference>
<dbReference type="Pfam" id="PF00271">
    <property type="entry name" value="Helicase_C"/>
    <property type="match status" value="1"/>
</dbReference>
<dbReference type="Pfam" id="PF00270">
    <property type="entry name" value="DEAD"/>
    <property type="match status" value="1"/>
</dbReference>
<dbReference type="PROSITE" id="PS51192">
    <property type="entry name" value="HELICASE_ATP_BIND_1"/>
    <property type="match status" value="1"/>
</dbReference>
<keyword evidence="2" id="KW-0067">ATP-binding</keyword>
<evidence type="ECO:0000256" key="2">
    <source>
        <dbReference type="ARBA" id="ARBA00022840"/>
    </source>
</evidence>
<proteinExistence type="predicted"/>
<dbReference type="SMART" id="SM00490">
    <property type="entry name" value="HELICc"/>
    <property type="match status" value="1"/>
</dbReference>
<dbReference type="InterPro" id="IPR001650">
    <property type="entry name" value="Helicase_C-like"/>
</dbReference>
<protein>
    <submittedName>
        <fullName evidence="5">DEAD/DEAH box helicase</fullName>
    </submittedName>
</protein>
<feature type="domain" description="Helicase ATP-binding" evidence="3">
    <location>
        <begin position="96"/>
        <end position="289"/>
    </location>
</feature>
<gene>
    <name evidence="5" type="ORF">Q4610_08480</name>
</gene>
<dbReference type="GO" id="GO:0004386">
    <property type="term" value="F:helicase activity"/>
    <property type="evidence" value="ECO:0007669"/>
    <property type="project" value="UniProtKB-KW"/>
</dbReference>
<sequence>MNIFELDDALVERYAAFARSFSIFRAPEIAAQIDAIYSDRKFWPDPLITINPRFEPGRSIDELVADGVLDPALASIFAVGNPRVSLRLHRHQERAVAKAANKESFIVTTGTGSGKSLCFFIPVVDAIVRARRAGEAPRTRAIIIYPMNALANSQLGEITKFIRDADLPAALQPTVARYTGQENEAERQAIARSKPDILLTNFMMLELLMTRQDPLDQAVIGNATGLDFLVLDELHTYRGRQGADVAMLVRRVKERLCAGKKLICIGTSATMSSSPEEEKRAVAVAEVATKLFGEPISPNSIIDELLQRATSTSVNVDGLGQDLRALVETPLSRTLSNAELRDHPLACWIETRIGLQEGEKLRRRRPITLPDAAKELAEKTLLPEDQCVAALANMLSMMGRREDQRGGIGDRAFLAFKLHRFISGAGQAYATIEPAATRRVSLEGQLFHPDDDNARLYPLFFCRECGQEHHSVSVISDLDGDRIIARPIDEPARDEVEADGTRTGFLVPAVNGDFEFSGQPADYPDDWQEVTPAEQERLKSAHRGKHEGHLYLVRPDGSLGGDGVPAWFFPGKYRFCPQCRLQPPAQARDINKLAGLSAEGRSSATTLIVSMILAWMDRDGSIDKHTRKLLGFTDNRQDAALQAGHFNDFIFVTLLRGAILRAVREAGDKGLSHAKFGDAIREALGFSLEESSRCADWMLDPNVKGYSNRQQAEEVLTQVLAHRLWADLRRGWRYTNPNLEEVGLIAARFQGLDELVSDEEEFQGNARLRLATPAQRKLLYEKLFDQMRQGLAIATDALDRQRVLQTAQDSRTRLRDPWAIDREEEDGLRESGFLMIDPPRKGESKATEDALIVRAGWRTNLGKALRHKDIWGDTLPVSEYDDMIRALLKAAEAHQLVRRISSGFDAAAWRVSPSSLRLFATETRADAKRQNAFFRALYDQVAEMLGQPGRLPNAFEAREHTAQVDQEVRGWREDRFRYERDDVSRIEVNKDRMIEQGEPTDFLPAMFCSPTMELGVDISALNAVYMRNVPPTPANYAQRSGRAGRSGQAALVVTYCAAQSPHDQYYFADRQALVAGIVRPPALDLANKDLLKSHLHAEWLAAAVVPLRSSIPENLDMTVKDMPITPNITVCFERLASTGAARPIMRRLVDAMLPAVNAKDVPWLADVEAFVAETDVEAAGAFAASFERWRGLHRGARNEQELAHAIQQKTGLKAGERTAAATRYRNASKELDILERGRASSGSDFYTYRYLATEGFLPGYNFPRLPLYAFIPATKGAMLQRPRFLAIAEFGPNSLIYHEGRAYRVTKAKLPADRMDDGKLATSTLILCGECGAAHSDELQERCHACNASLGGVERLNAVYRIDNVETSPSARITANDEDRQRRGFEIQTVFQWPMKSGAPDIRSAVLKGSDGPLLHLDFGASAKLSRINKGLRRRKSKSILGFCIDPQSGRWLKDSLDGGDDDANNEGDVTAAKAQRIVPIVEDHKNALLLRPIADLSKGQMATLQHALLRGIQIGYELEEAELLGEPLPTRDQRNTILLYEATEGGAGVLNRLVSQPESLAEVAQRALSLMHYEAPFDPGHMSEKEGACVAGCYRCLLSYYNQPDHELIDRRDPEVVAFLCSLAAADAAAVPVQSNGHGWPEALAGWGLPKPASVKIAGENYPLYWPAKDVLAVSGPMPDTLVEAASALGILDIVALPDAPGDQPPAVLLAALGAS</sequence>
<reference evidence="5" key="1">
    <citation type="submission" date="2023-07" db="EMBL/GenBank/DDBJ databases">
        <title>Bacterial whole genome sequence for Sphingobium sp. HBC34.</title>
        <authorList>
            <person name="Le V."/>
            <person name="Ko S.-R."/>
            <person name="Ahn C.-Y."/>
            <person name="Oh H.-M."/>
        </authorList>
    </citation>
    <scope>NUCLEOTIDE SEQUENCE</scope>
    <source>
        <strain evidence="5">HBC34</strain>
    </source>
</reference>
<evidence type="ECO:0000313" key="6">
    <source>
        <dbReference type="Proteomes" id="UP001176471"/>
    </source>
</evidence>
<dbReference type="InterPro" id="IPR011545">
    <property type="entry name" value="DEAD/DEAH_box_helicase_dom"/>
</dbReference>
<name>A0ABT8ZKN1_9SPHN</name>
<evidence type="ECO:0000259" key="4">
    <source>
        <dbReference type="PROSITE" id="PS51194"/>
    </source>
</evidence>
<dbReference type="PANTHER" id="PTHR47957:SF3">
    <property type="entry name" value="ATP-DEPENDENT HELICASE HRQ1"/>
    <property type="match status" value="1"/>
</dbReference>
<evidence type="ECO:0000256" key="1">
    <source>
        <dbReference type="ARBA" id="ARBA00022741"/>
    </source>
</evidence>
<dbReference type="CDD" id="cd17923">
    <property type="entry name" value="DEXHc_Hrq1-like"/>
    <property type="match status" value="1"/>
</dbReference>
<dbReference type="Pfam" id="PF09369">
    <property type="entry name" value="MZB"/>
    <property type="match status" value="1"/>
</dbReference>
<keyword evidence="5" id="KW-0347">Helicase</keyword>
<keyword evidence="6" id="KW-1185">Reference proteome</keyword>
<organism evidence="5 6">
    <name type="scientific">Sphingobium cyanobacteriorum</name>
    <dbReference type="NCBI Taxonomy" id="3063954"/>
    <lineage>
        <taxon>Bacteria</taxon>
        <taxon>Pseudomonadati</taxon>
        <taxon>Pseudomonadota</taxon>
        <taxon>Alphaproteobacteria</taxon>
        <taxon>Sphingomonadales</taxon>
        <taxon>Sphingomonadaceae</taxon>
        <taxon>Sphingobium</taxon>
    </lineage>
</organism>
<keyword evidence="1" id="KW-0547">Nucleotide-binding</keyword>
<dbReference type="Gene3D" id="3.40.50.300">
    <property type="entry name" value="P-loop containing nucleotide triphosphate hydrolases"/>
    <property type="match status" value="2"/>
</dbReference>
<evidence type="ECO:0000259" key="3">
    <source>
        <dbReference type="PROSITE" id="PS51192"/>
    </source>
</evidence>
<dbReference type="SUPFAM" id="SSF52540">
    <property type="entry name" value="P-loop containing nucleoside triphosphate hydrolases"/>
    <property type="match status" value="2"/>
</dbReference>
<dbReference type="InterPro" id="IPR018973">
    <property type="entry name" value="MZB"/>
</dbReference>
<feature type="domain" description="Helicase C-terminal" evidence="4">
    <location>
        <begin position="903"/>
        <end position="1091"/>
    </location>
</feature>
<comment type="caution">
    <text evidence="5">The sequence shown here is derived from an EMBL/GenBank/DDBJ whole genome shotgun (WGS) entry which is preliminary data.</text>
</comment>
<dbReference type="Proteomes" id="UP001176471">
    <property type="component" value="Unassembled WGS sequence"/>
</dbReference>
<dbReference type="SMART" id="SM00487">
    <property type="entry name" value="DEXDc"/>
    <property type="match status" value="1"/>
</dbReference>
<keyword evidence="5" id="KW-0378">Hydrolase</keyword>
<accession>A0ABT8ZKN1</accession>
<dbReference type="PANTHER" id="PTHR47957">
    <property type="entry name" value="ATP-DEPENDENT HELICASE HRQ1"/>
    <property type="match status" value="1"/>
</dbReference>
<dbReference type="InterPro" id="IPR014001">
    <property type="entry name" value="Helicase_ATP-bd"/>
</dbReference>
<evidence type="ECO:0000313" key="5">
    <source>
        <dbReference type="EMBL" id="MDO7835085.1"/>
    </source>
</evidence>